<dbReference type="FunFam" id="3.30.160.60:FF:000624">
    <property type="entry name" value="zinc finger protein 697"/>
    <property type="match status" value="1"/>
</dbReference>
<dbReference type="FunFam" id="3.30.160.60:FF:002639">
    <property type="entry name" value="Kruppel-Like Factor (Zinc finger protein)"/>
    <property type="match status" value="1"/>
</dbReference>
<dbReference type="InterPro" id="IPR036236">
    <property type="entry name" value="Znf_C2H2_sf"/>
</dbReference>
<name>A0A6A5H817_CAERE</name>
<dbReference type="EMBL" id="WUAV01000003">
    <property type="protein sequence ID" value="KAF1762944.1"/>
    <property type="molecule type" value="Genomic_DNA"/>
</dbReference>
<keyword evidence="10" id="KW-0539">Nucleus</keyword>
<gene>
    <name evidence="14" type="ORF">GCK72_011209</name>
</gene>
<dbReference type="Gene3D" id="3.30.160.60">
    <property type="entry name" value="Classic Zinc Finger"/>
    <property type="match status" value="3"/>
</dbReference>
<evidence type="ECO:0000256" key="7">
    <source>
        <dbReference type="ARBA" id="ARBA00023015"/>
    </source>
</evidence>
<dbReference type="SMART" id="SM00355">
    <property type="entry name" value="ZnF_C2H2"/>
    <property type="match status" value="3"/>
</dbReference>
<dbReference type="AlphaFoldDB" id="A0A6A5H817"/>
<comment type="subcellular location">
    <subcellularLocation>
        <location evidence="1">Nucleus</location>
    </subcellularLocation>
</comment>
<dbReference type="GeneID" id="9812227"/>
<keyword evidence="5 11" id="KW-0863">Zinc-finger</keyword>
<evidence type="ECO:0000256" key="5">
    <source>
        <dbReference type="ARBA" id="ARBA00022771"/>
    </source>
</evidence>
<dbReference type="GO" id="GO:0005634">
    <property type="term" value="C:nucleus"/>
    <property type="evidence" value="ECO:0007669"/>
    <property type="project" value="UniProtKB-SubCell"/>
</dbReference>
<dbReference type="FunFam" id="3.30.160.60:FF:000018">
    <property type="entry name" value="Krueppel-like factor 15"/>
    <property type="match status" value="1"/>
</dbReference>
<sequence>MFGPEGSGPKTSTSSSSSSSSSTLQFNATSSTMTSSGGVTTLPTVTSRERLVHIPNKPLLSIDPSARADSHVYLSPSFIQSAASSSASENDDANQRIHEATRSFNQFGSQVYESLRELSKSNNTYERLKANTLRRKMRFEEDSGTATSSSSSVFDRHAEFSAFTPYRNTAFDSTQSLFQPSTSSMNDRLEQYRNDFFAESEKSLMSLSGFNTPTTALGAAFQDMNMKSAFAPVRRPATLDIRRGANGHYVNDILREEPSTSRDFDRLNVVRNVPIKLIQSNSNFDNASSSSGDSGHQANDDHESIIVEDADMDSPTSPLVKKSARGFDLRDDPLTINVEGSVSSTSDLPSSISSSANSFVYHHNFDPLEYQRKMLEELTTNACLASISGDPSKIQEQLDAVRKTMGELQQHIAEAQGDLEMRRSSSSNLHVDLDETNSNCEPSPSSSYNDSEMNSMKRLHHCTHPSCGKVYTKSSHLKAHFRTHTGEKPYECSWPGCDWRFARSDELTRHYRKHTGDRPFKCNQCSRAFSRSDHLSLHMKRHF</sequence>
<feature type="domain" description="C2H2-type" evidence="13">
    <location>
        <begin position="520"/>
        <end position="543"/>
    </location>
</feature>
<dbReference type="PROSITE" id="PS50157">
    <property type="entry name" value="ZINC_FINGER_C2H2_2"/>
    <property type="match status" value="3"/>
</dbReference>
<organism evidence="14 15">
    <name type="scientific">Caenorhabditis remanei</name>
    <name type="common">Caenorhabditis vulgaris</name>
    <dbReference type="NCBI Taxonomy" id="31234"/>
    <lineage>
        <taxon>Eukaryota</taxon>
        <taxon>Metazoa</taxon>
        <taxon>Ecdysozoa</taxon>
        <taxon>Nematoda</taxon>
        <taxon>Chromadorea</taxon>
        <taxon>Rhabditida</taxon>
        <taxon>Rhabditina</taxon>
        <taxon>Rhabditomorpha</taxon>
        <taxon>Rhabditoidea</taxon>
        <taxon>Rhabditidae</taxon>
        <taxon>Peloderinae</taxon>
        <taxon>Caenorhabditis</taxon>
    </lineage>
</organism>
<dbReference type="CTD" id="9812227"/>
<comment type="similarity">
    <text evidence="2">Belongs to the krueppel C2H2-type zinc-finger protein family.</text>
</comment>
<evidence type="ECO:0000256" key="1">
    <source>
        <dbReference type="ARBA" id="ARBA00004123"/>
    </source>
</evidence>
<protein>
    <recommendedName>
        <fullName evidence="13">C2H2-type domain-containing protein</fullName>
    </recommendedName>
</protein>
<accession>A0A6A5H817</accession>
<feature type="domain" description="C2H2-type" evidence="13">
    <location>
        <begin position="460"/>
        <end position="489"/>
    </location>
</feature>
<evidence type="ECO:0000256" key="9">
    <source>
        <dbReference type="ARBA" id="ARBA00023163"/>
    </source>
</evidence>
<feature type="compositionally biased region" description="Polar residues" evidence="12">
    <location>
        <begin position="436"/>
        <end position="452"/>
    </location>
</feature>
<dbReference type="InterPro" id="IPR013087">
    <property type="entry name" value="Znf_C2H2_type"/>
</dbReference>
<feature type="domain" description="C2H2-type" evidence="13">
    <location>
        <begin position="490"/>
        <end position="519"/>
    </location>
</feature>
<comment type="caution">
    <text evidence="14">The sequence shown here is derived from an EMBL/GenBank/DDBJ whole genome shotgun (WGS) entry which is preliminary data.</text>
</comment>
<evidence type="ECO:0000256" key="12">
    <source>
        <dbReference type="SAM" id="MobiDB-lite"/>
    </source>
</evidence>
<dbReference type="Proteomes" id="UP000483820">
    <property type="component" value="Chromosome III"/>
</dbReference>
<dbReference type="Pfam" id="PF00096">
    <property type="entry name" value="zf-C2H2"/>
    <property type="match status" value="2"/>
</dbReference>
<evidence type="ECO:0000313" key="15">
    <source>
        <dbReference type="Proteomes" id="UP000483820"/>
    </source>
</evidence>
<evidence type="ECO:0000259" key="13">
    <source>
        <dbReference type="PROSITE" id="PS50157"/>
    </source>
</evidence>
<keyword evidence="9" id="KW-0804">Transcription</keyword>
<dbReference type="GO" id="GO:0008270">
    <property type="term" value="F:zinc ion binding"/>
    <property type="evidence" value="ECO:0007669"/>
    <property type="project" value="UniProtKB-KW"/>
</dbReference>
<keyword evidence="6" id="KW-0862">Zinc</keyword>
<dbReference type="RefSeq" id="XP_053587866.1">
    <property type="nucleotide sequence ID" value="XM_053728289.1"/>
</dbReference>
<keyword evidence="3" id="KW-0479">Metal-binding</keyword>
<evidence type="ECO:0000313" key="14">
    <source>
        <dbReference type="EMBL" id="KAF1762944.1"/>
    </source>
</evidence>
<evidence type="ECO:0000256" key="6">
    <source>
        <dbReference type="ARBA" id="ARBA00022833"/>
    </source>
</evidence>
<dbReference type="PANTHER" id="PTHR23235">
    <property type="entry name" value="KRUEPPEL-LIKE TRANSCRIPTION FACTOR"/>
    <property type="match status" value="1"/>
</dbReference>
<feature type="region of interest" description="Disordered" evidence="12">
    <location>
        <begin position="431"/>
        <end position="452"/>
    </location>
</feature>
<keyword evidence="8" id="KW-0238">DNA-binding</keyword>
<evidence type="ECO:0000256" key="3">
    <source>
        <dbReference type="ARBA" id="ARBA00022723"/>
    </source>
</evidence>
<dbReference type="PANTHER" id="PTHR23235:SF156">
    <property type="entry name" value="KRUPPEL-LIKE FACTOR 18"/>
    <property type="match status" value="1"/>
</dbReference>
<proteinExistence type="inferred from homology"/>
<dbReference type="PROSITE" id="PS00028">
    <property type="entry name" value="ZINC_FINGER_C2H2_1"/>
    <property type="match status" value="3"/>
</dbReference>
<dbReference type="GO" id="GO:0000978">
    <property type="term" value="F:RNA polymerase II cis-regulatory region sequence-specific DNA binding"/>
    <property type="evidence" value="ECO:0007669"/>
    <property type="project" value="TreeGrafter"/>
</dbReference>
<dbReference type="SUPFAM" id="SSF57667">
    <property type="entry name" value="beta-beta-alpha zinc fingers"/>
    <property type="match status" value="2"/>
</dbReference>
<keyword evidence="7" id="KW-0805">Transcription regulation</keyword>
<dbReference type="GO" id="GO:0000981">
    <property type="term" value="F:DNA-binding transcription factor activity, RNA polymerase II-specific"/>
    <property type="evidence" value="ECO:0007669"/>
    <property type="project" value="TreeGrafter"/>
</dbReference>
<reference evidence="14 15" key="1">
    <citation type="submission" date="2019-12" db="EMBL/GenBank/DDBJ databases">
        <title>Chromosome-level assembly of the Caenorhabditis remanei genome.</title>
        <authorList>
            <person name="Teterina A.A."/>
            <person name="Willis J.H."/>
            <person name="Phillips P.C."/>
        </authorList>
    </citation>
    <scope>NUCLEOTIDE SEQUENCE [LARGE SCALE GENOMIC DNA]</scope>
    <source>
        <strain evidence="14 15">PX506</strain>
        <tissue evidence="14">Whole organism</tissue>
    </source>
</reference>
<feature type="compositionally biased region" description="Low complexity" evidence="12">
    <location>
        <begin position="11"/>
        <end position="41"/>
    </location>
</feature>
<evidence type="ECO:0000256" key="11">
    <source>
        <dbReference type="PROSITE-ProRule" id="PRU00042"/>
    </source>
</evidence>
<evidence type="ECO:0000256" key="4">
    <source>
        <dbReference type="ARBA" id="ARBA00022737"/>
    </source>
</evidence>
<evidence type="ECO:0000256" key="10">
    <source>
        <dbReference type="ARBA" id="ARBA00023242"/>
    </source>
</evidence>
<evidence type="ECO:0000256" key="2">
    <source>
        <dbReference type="ARBA" id="ARBA00006991"/>
    </source>
</evidence>
<evidence type="ECO:0000256" key="8">
    <source>
        <dbReference type="ARBA" id="ARBA00023125"/>
    </source>
</evidence>
<dbReference type="KEGG" id="crq:GCK72_011209"/>
<keyword evidence="4" id="KW-0677">Repeat</keyword>
<feature type="region of interest" description="Disordered" evidence="12">
    <location>
        <begin position="1"/>
        <end position="44"/>
    </location>
</feature>